<proteinExistence type="inferred from homology"/>
<name>A0AAN0VIR1_9RHOB</name>
<reference evidence="7 8" key="1">
    <citation type="journal article" date="2014" name="ISME J.">
        <title>Adaptation of an abundant Roseobacter RCA organism to pelagic systems revealed by genomic and transcriptomic analyses.</title>
        <authorList>
            <person name="Voget S."/>
            <person name="Wemheuer B."/>
            <person name="Brinkhoff T."/>
            <person name="Vollmers J."/>
            <person name="Dietrich S."/>
            <person name="Giebel H.A."/>
            <person name="Beardsley C."/>
            <person name="Sardemann C."/>
            <person name="Bakenhus I."/>
            <person name="Billerbeck S."/>
            <person name="Daniel R."/>
            <person name="Simon M."/>
        </authorList>
    </citation>
    <scope>NUCLEOTIDE SEQUENCE [LARGE SCALE GENOMIC DNA]</scope>
    <source>
        <strain evidence="7 8">RCA23</strain>
    </source>
</reference>
<accession>A0AAN0VIR1</accession>
<dbReference type="GO" id="GO:0000287">
    <property type="term" value="F:magnesium ion binding"/>
    <property type="evidence" value="ECO:0007669"/>
    <property type="project" value="InterPro"/>
</dbReference>
<dbReference type="GO" id="GO:0050660">
    <property type="term" value="F:flavin adenine dinucleotide binding"/>
    <property type="evidence" value="ECO:0007669"/>
    <property type="project" value="TreeGrafter"/>
</dbReference>
<dbReference type="NCBIfam" id="NF006052">
    <property type="entry name" value="PRK08199.1"/>
    <property type="match status" value="1"/>
</dbReference>
<protein>
    <submittedName>
        <fullName evidence="7">Thiamine pyrophosphate protein</fullName>
    </submittedName>
</protein>
<dbReference type="Pfam" id="PF00205">
    <property type="entry name" value="TPP_enzyme_M"/>
    <property type="match status" value="1"/>
</dbReference>
<comment type="similarity">
    <text evidence="1 3">Belongs to the TPP enzyme family.</text>
</comment>
<dbReference type="InterPro" id="IPR029035">
    <property type="entry name" value="DHS-like_NAD/FAD-binding_dom"/>
</dbReference>
<dbReference type="InterPro" id="IPR045229">
    <property type="entry name" value="TPP_enz"/>
</dbReference>
<evidence type="ECO:0000259" key="5">
    <source>
        <dbReference type="Pfam" id="PF02775"/>
    </source>
</evidence>
<evidence type="ECO:0000256" key="2">
    <source>
        <dbReference type="ARBA" id="ARBA00023052"/>
    </source>
</evidence>
<gene>
    <name evidence="7" type="ORF">RCA23_c18700</name>
</gene>
<organism evidence="7 8">
    <name type="scientific">Planktomarina temperata RCA23</name>
    <dbReference type="NCBI Taxonomy" id="666509"/>
    <lineage>
        <taxon>Bacteria</taxon>
        <taxon>Pseudomonadati</taxon>
        <taxon>Pseudomonadota</taxon>
        <taxon>Alphaproteobacteria</taxon>
        <taxon>Rhodobacterales</taxon>
        <taxon>Paracoccaceae</taxon>
        <taxon>Planktomarina</taxon>
    </lineage>
</organism>
<dbReference type="CDD" id="cd07035">
    <property type="entry name" value="TPP_PYR_POX_like"/>
    <property type="match status" value="1"/>
</dbReference>
<dbReference type="CDD" id="cd00568">
    <property type="entry name" value="TPP_enzymes"/>
    <property type="match status" value="1"/>
</dbReference>
<dbReference type="InterPro" id="IPR029061">
    <property type="entry name" value="THDP-binding"/>
</dbReference>
<dbReference type="RefSeq" id="WP_044050124.1">
    <property type="nucleotide sequence ID" value="NZ_CP003984.1"/>
</dbReference>
<dbReference type="PANTHER" id="PTHR18968:SF120">
    <property type="entry name" value="ACETOLACTATE SYNTHASE LARGE SUBUNIT"/>
    <property type="match status" value="1"/>
</dbReference>
<dbReference type="Gene3D" id="3.40.50.1220">
    <property type="entry name" value="TPP-binding domain"/>
    <property type="match status" value="1"/>
</dbReference>
<evidence type="ECO:0000313" key="8">
    <source>
        <dbReference type="Proteomes" id="UP000028680"/>
    </source>
</evidence>
<evidence type="ECO:0000259" key="6">
    <source>
        <dbReference type="Pfam" id="PF02776"/>
    </source>
</evidence>
<evidence type="ECO:0000259" key="4">
    <source>
        <dbReference type="Pfam" id="PF00205"/>
    </source>
</evidence>
<dbReference type="FunFam" id="3.40.50.970:FF:000007">
    <property type="entry name" value="Acetolactate synthase"/>
    <property type="match status" value="1"/>
</dbReference>
<evidence type="ECO:0000313" key="7">
    <source>
        <dbReference type="EMBL" id="AII87401.1"/>
    </source>
</evidence>
<evidence type="ECO:0000256" key="3">
    <source>
        <dbReference type="RuleBase" id="RU362132"/>
    </source>
</evidence>
<evidence type="ECO:0000256" key="1">
    <source>
        <dbReference type="ARBA" id="ARBA00007812"/>
    </source>
</evidence>
<dbReference type="GO" id="GO:0009097">
    <property type="term" value="P:isoleucine biosynthetic process"/>
    <property type="evidence" value="ECO:0007669"/>
    <property type="project" value="TreeGrafter"/>
</dbReference>
<dbReference type="EMBL" id="CP003984">
    <property type="protein sequence ID" value="AII87401.1"/>
    <property type="molecule type" value="Genomic_DNA"/>
</dbReference>
<dbReference type="PANTHER" id="PTHR18968">
    <property type="entry name" value="THIAMINE PYROPHOSPHATE ENZYMES"/>
    <property type="match status" value="1"/>
</dbReference>
<dbReference type="KEGG" id="ptp:RCA23_c18700"/>
<dbReference type="GO" id="GO:0005948">
    <property type="term" value="C:acetolactate synthase complex"/>
    <property type="evidence" value="ECO:0007669"/>
    <property type="project" value="TreeGrafter"/>
</dbReference>
<keyword evidence="2 3" id="KW-0786">Thiamine pyrophosphate</keyword>
<feature type="domain" description="Thiamine pyrophosphate enzyme TPP-binding" evidence="5">
    <location>
        <begin position="387"/>
        <end position="532"/>
    </location>
</feature>
<sequence>MVLMSGGQAVVQTLISLGARSGFGVPGESYLTVLDAFCDAPGFRFIGCRNEGGAAFMAEAWAKLTGEVGLCFVTRGPGATNASIGVHTAMQASTPMLLFVGQVGLEHQGREAFQELDYRQVFGPIAKYATEITDVSRTPEIIRRAWSMAISGRPGPVVVALPEDVLTQSAEIEIPTTEILAPKSAAVAADLEQLAVKLQSAERPVILAGGGRWDAQDRSALQACAHKLNIPVVTGFRYHDLFDNTDPLFVGEAGVGMTANTKRVLTEADAVLAVNLRFGEMTTDAFTLFGANRGAQWIAQSHRSGDEFHKYVAPNLSMISDPAPLLQGLMARLEAAAMRQDPAWAKSARAGFEAAQTAKAQPSPVDMGVVTRTVQAMLPADAIVSNGAGNFAIWPNKFMQFSQHQRLLAPQSGAMGYGLPAAIAAKVEYPERCVVCFAGDGDFQMNCQELGAALQAQARPIVLIVNNGSYGTIRMHQERHFPRRVSGTEMINPDFTTLARAYGFHGERVARTEEFADAFSRALASPTGAVLDLNVASEAITPAMTIKDLQALSEH</sequence>
<keyword evidence="8" id="KW-1185">Reference proteome</keyword>
<dbReference type="SUPFAM" id="SSF52518">
    <property type="entry name" value="Thiamin diphosphate-binding fold (THDP-binding)"/>
    <property type="match status" value="2"/>
</dbReference>
<feature type="domain" description="Thiamine pyrophosphate enzyme N-terminal TPP-binding" evidence="6">
    <location>
        <begin position="4"/>
        <end position="118"/>
    </location>
</feature>
<feature type="domain" description="Thiamine pyrophosphate enzyme central" evidence="4">
    <location>
        <begin position="192"/>
        <end position="329"/>
    </location>
</feature>
<dbReference type="InterPro" id="IPR012000">
    <property type="entry name" value="Thiamin_PyroP_enz_cen_dom"/>
</dbReference>
<dbReference type="GO" id="GO:0003984">
    <property type="term" value="F:acetolactate synthase activity"/>
    <property type="evidence" value="ECO:0007669"/>
    <property type="project" value="TreeGrafter"/>
</dbReference>
<dbReference type="InterPro" id="IPR012001">
    <property type="entry name" value="Thiamin_PyroP_enz_TPP-bd_dom"/>
</dbReference>
<dbReference type="GO" id="GO:0009099">
    <property type="term" value="P:L-valine biosynthetic process"/>
    <property type="evidence" value="ECO:0007669"/>
    <property type="project" value="TreeGrafter"/>
</dbReference>
<dbReference type="Gene3D" id="3.40.50.970">
    <property type="match status" value="2"/>
</dbReference>
<dbReference type="SUPFAM" id="SSF52467">
    <property type="entry name" value="DHS-like NAD/FAD-binding domain"/>
    <property type="match status" value="1"/>
</dbReference>
<dbReference type="Proteomes" id="UP000028680">
    <property type="component" value="Chromosome"/>
</dbReference>
<dbReference type="AlphaFoldDB" id="A0AAN0VIR1"/>
<dbReference type="InterPro" id="IPR011766">
    <property type="entry name" value="TPP_enzyme_TPP-bd"/>
</dbReference>
<dbReference type="GO" id="GO:0030976">
    <property type="term" value="F:thiamine pyrophosphate binding"/>
    <property type="evidence" value="ECO:0007669"/>
    <property type="project" value="InterPro"/>
</dbReference>
<dbReference type="Pfam" id="PF02775">
    <property type="entry name" value="TPP_enzyme_C"/>
    <property type="match status" value="1"/>
</dbReference>
<dbReference type="Pfam" id="PF02776">
    <property type="entry name" value="TPP_enzyme_N"/>
    <property type="match status" value="1"/>
</dbReference>